<dbReference type="SUPFAM" id="SSF54909">
    <property type="entry name" value="Dimeric alpha+beta barrel"/>
    <property type="match status" value="1"/>
</dbReference>
<dbReference type="Proteomes" id="UP000192513">
    <property type="component" value="Unassembled WGS sequence"/>
</dbReference>
<dbReference type="STRING" id="590652.BST39_04585"/>
<reference evidence="1 2" key="1">
    <citation type="submission" date="2017-02" db="EMBL/GenBank/DDBJ databases">
        <title>The new phylogeny of genus Mycobacterium.</title>
        <authorList>
            <person name="Tortoli E."/>
            <person name="Trovato A."/>
            <person name="Cirillo D.M."/>
        </authorList>
    </citation>
    <scope>NUCLEOTIDE SEQUENCE [LARGE SCALE GENOMIC DNA]</scope>
    <source>
        <strain evidence="1 2">DSM 45000</strain>
    </source>
</reference>
<dbReference type="EMBL" id="MVIE01000004">
    <property type="protein sequence ID" value="ORB45492.1"/>
    <property type="molecule type" value="Genomic_DNA"/>
</dbReference>
<sequence length="116" mass="13078">MSKTLMLVFSNAVEGQDEAFNEWYDTRHLADVVDCPGVVAAQRYDMTEFDPPAGENLPTLPPPAHRYLAVYELDAEPNDVMAAFMTRMAQGKMPLSEALDLTTISMTIWRPRRRDG</sequence>
<dbReference type="InterPro" id="IPR011008">
    <property type="entry name" value="Dimeric_a/b-barrel"/>
</dbReference>
<name>A0A1X0IF56_9MYCO</name>
<dbReference type="AlphaFoldDB" id="A0A1X0IF56"/>
<proteinExistence type="predicted"/>
<evidence type="ECO:0000313" key="2">
    <source>
        <dbReference type="Proteomes" id="UP000192513"/>
    </source>
</evidence>
<dbReference type="RefSeq" id="WP_083169489.1">
    <property type="nucleotide sequence ID" value="NZ_AP022619.1"/>
</dbReference>
<comment type="caution">
    <text evidence="1">The sequence shown here is derived from an EMBL/GenBank/DDBJ whole genome shotgun (WGS) entry which is preliminary data.</text>
</comment>
<protein>
    <recommendedName>
        <fullName evidence="3">Ethyl tert-butyl ether degradation protein EthD</fullName>
    </recommendedName>
</protein>
<accession>A0A1X0IF56</accession>
<keyword evidence="2" id="KW-1185">Reference proteome</keyword>
<organism evidence="1 2">
    <name type="scientific">Mycobacterium paraseoulense</name>
    <dbReference type="NCBI Taxonomy" id="590652"/>
    <lineage>
        <taxon>Bacteria</taxon>
        <taxon>Bacillati</taxon>
        <taxon>Actinomycetota</taxon>
        <taxon>Actinomycetes</taxon>
        <taxon>Mycobacteriales</taxon>
        <taxon>Mycobacteriaceae</taxon>
        <taxon>Mycobacterium</taxon>
    </lineage>
</organism>
<dbReference type="OrthoDB" id="3481501at2"/>
<gene>
    <name evidence="1" type="ORF">BST39_04585</name>
</gene>
<evidence type="ECO:0000313" key="1">
    <source>
        <dbReference type="EMBL" id="ORB45492.1"/>
    </source>
</evidence>
<evidence type="ECO:0008006" key="3">
    <source>
        <dbReference type="Google" id="ProtNLM"/>
    </source>
</evidence>